<dbReference type="Gene3D" id="3.40.50.720">
    <property type="entry name" value="NAD(P)-binding Rossmann-like Domain"/>
    <property type="match status" value="1"/>
</dbReference>
<proteinExistence type="predicted"/>
<accession>A0ABQ2JFL4</accession>
<comment type="caution">
    <text evidence="2">The sequence shown here is derived from an EMBL/GenBank/DDBJ whole genome shotgun (WGS) entry which is preliminary data.</text>
</comment>
<organism evidence="2 3">
    <name type="scientific">Streptomyces kronopolitis</name>
    <dbReference type="NCBI Taxonomy" id="1612435"/>
    <lineage>
        <taxon>Bacteria</taxon>
        <taxon>Bacillati</taxon>
        <taxon>Actinomycetota</taxon>
        <taxon>Actinomycetes</taxon>
        <taxon>Kitasatosporales</taxon>
        <taxon>Streptomycetaceae</taxon>
        <taxon>Streptomyces</taxon>
    </lineage>
</organism>
<gene>
    <name evidence="2" type="ORF">GCM10012285_31310</name>
</gene>
<evidence type="ECO:0000313" key="2">
    <source>
        <dbReference type="EMBL" id="GGN46572.1"/>
    </source>
</evidence>
<dbReference type="SUPFAM" id="SSF51735">
    <property type="entry name" value="NAD(P)-binding Rossmann-fold domains"/>
    <property type="match status" value="1"/>
</dbReference>
<dbReference type="GeneID" id="301548881"/>
<dbReference type="RefSeq" id="WP_189098448.1">
    <property type="nucleotide sequence ID" value="NZ_BMND01000011.1"/>
</dbReference>
<keyword evidence="3" id="KW-1185">Reference proteome</keyword>
<reference evidence="3" key="1">
    <citation type="journal article" date="2019" name="Int. J. Syst. Evol. Microbiol.">
        <title>The Global Catalogue of Microorganisms (GCM) 10K type strain sequencing project: providing services to taxonomists for standard genome sequencing and annotation.</title>
        <authorList>
            <consortium name="The Broad Institute Genomics Platform"/>
            <consortium name="The Broad Institute Genome Sequencing Center for Infectious Disease"/>
            <person name="Wu L."/>
            <person name="Ma J."/>
        </authorList>
    </citation>
    <scope>NUCLEOTIDE SEQUENCE [LARGE SCALE GENOMIC DNA]</scope>
    <source>
        <strain evidence="3">CGMCC 4.7323</strain>
    </source>
</reference>
<protein>
    <submittedName>
        <fullName evidence="2">dTDP-4-dehydrorhamnose reductase</fullName>
    </submittedName>
</protein>
<name>A0ABQ2JFL4_9ACTN</name>
<dbReference type="Proteomes" id="UP000600080">
    <property type="component" value="Unassembled WGS sequence"/>
</dbReference>
<dbReference type="EMBL" id="BMND01000011">
    <property type="protein sequence ID" value="GGN46572.1"/>
    <property type="molecule type" value="Genomic_DNA"/>
</dbReference>
<dbReference type="InterPro" id="IPR029903">
    <property type="entry name" value="RmlD-like-bd"/>
</dbReference>
<evidence type="ECO:0000313" key="3">
    <source>
        <dbReference type="Proteomes" id="UP000600080"/>
    </source>
</evidence>
<dbReference type="Pfam" id="PF04321">
    <property type="entry name" value="RmlD_sub_bind"/>
    <property type="match status" value="1"/>
</dbReference>
<dbReference type="PANTHER" id="PTHR43242:SF1">
    <property type="entry name" value="NAD(P)-BINDING ROSSMANN-FOLD SUPERFAMILY PROTEIN"/>
    <property type="match status" value="1"/>
</dbReference>
<dbReference type="PANTHER" id="PTHR43242">
    <property type="entry name" value="NAD(P)-BINDING ROSSMANN-FOLD SUPERFAMILY PROTEIN"/>
    <property type="match status" value="1"/>
</dbReference>
<feature type="domain" description="RmlD-like substrate binding" evidence="1">
    <location>
        <begin position="1"/>
        <end position="236"/>
    </location>
</feature>
<evidence type="ECO:0000259" key="1">
    <source>
        <dbReference type="Pfam" id="PF04321"/>
    </source>
</evidence>
<dbReference type="InterPro" id="IPR036291">
    <property type="entry name" value="NAD(P)-bd_dom_sf"/>
</dbReference>
<sequence>MNILIVGDSGFLGRELARQARALGHAVTATYATRAGDVPRIRWLPMDLRRSEEIAPALREVRPDVVVNAAARRADWATTADGAIRLAMAAAQHGARLVQVSSDAVFSGADIRYEESATPDPLTPYGAAKAAAETAIRLFCPAAVIARTSLIIGDGGSAHEKLVHELATGERQGALFTDDIRCPVHVADLAGALLELADSAHTGVCHLAGPDEVSRHELGVLIAARDGLDVSALTAGRRADSRFPGALDVRLDSTRTQRSVRTTLRGARDFLRRVR</sequence>